<evidence type="ECO:0000256" key="8">
    <source>
        <dbReference type="ARBA" id="ARBA00023065"/>
    </source>
</evidence>
<feature type="transmembrane region" description="Helical" evidence="13">
    <location>
        <begin position="35"/>
        <end position="60"/>
    </location>
</feature>
<dbReference type="EMBL" id="BPLQ01005774">
    <property type="protein sequence ID" value="GIY17138.1"/>
    <property type="molecule type" value="Genomic_DNA"/>
</dbReference>
<evidence type="ECO:0000256" key="12">
    <source>
        <dbReference type="RuleBase" id="RU000679"/>
    </source>
</evidence>
<keyword evidence="9 13" id="KW-0472">Membrane</keyword>
<dbReference type="GO" id="GO:0005886">
    <property type="term" value="C:plasma membrane"/>
    <property type="evidence" value="ECO:0007669"/>
    <property type="project" value="TreeGrafter"/>
</dbReference>
<evidence type="ECO:0000256" key="2">
    <source>
        <dbReference type="ARBA" id="ARBA00007193"/>
    </source>
</evidence>
<sequence>MPIDKIEKSQGEVVFLKKRRKRIARKLKNRRWKQIFNVFVMVVCCAGFLYQSASFLAVYLKYPTVVDIQVNMPVKIPLPAVTFCNINLISVSKYCGGEFDNKCHVLDTKKYSKRYPAGKDLLKTIFKSRMPYSNVTILFNVPQVEILKYSPRTLKNNISQEHFAYLKNIKDDTVQTLSLHVAPSVRGALKNPPLCFSVNVIENPSTQELVYIPSTYKIITNLTVSSHQYVFGPQYGAHQVSVHSPYNHNNPFVNGYETKEGMSYYLDYNLVIKKTLPKPYETDCFDYLGKLKEIGHSGPTNRMECIEECKMSMSLAENKCVLLSIWYPHSFRRCEPVNERELLNNYTQHCEPNCKQACVEYIMETRKREFEHSEKLKCETGFDMVRNMFPPMSYYVIRFSPALETIYETKPKYEFIEVISNIGGFVGMWLGMSLIAAYSLMETMMAYFWKQASKKLLYQRHDVIRWLFMFSTVHSISKQALQDDLSERNAIMDDATSAIKAIFSGSSSKYNKYLNDIKDIANSGDDYVRSFAEEVEKGIKKTAQSGK</sequence>
<keyword evidence="8 12" id="KW-0406">Ion transport</keyword>
<protein>
    <submittedName>
        <fullName evidence="14">Uncharacterized protein</fullName>
    </submittedName>
</protein>
<dbReference type="PRINTS" id="PR01078">
    <property type="entry name" value="AMINACHANNEL"/>
</dbReference>
<name>A0AAV4R4A8_9ARAC</name>
<keyword evidence="7" id="KW-0915">Sodium</keyword>
<keyword evidence="10 12" id="KW-0739">Sodium transport</keyword>
<dbReference type="PANTHER" id="PTHR11690">
    <property type="entry name" value="AMILORIDE-SENSITIVE SODIUM CHANNEL-RELATED"/>
    <property type="match status" value="1"/>
</dbReference>
<evidence type="ECO:0000256" key="5">
    <source>
        <dbReference type="ARBA" id="ARBA00022692"/>
    </source>
</evidence>
<evidence type="ECO:0000256" key="10">
    <source>
        <dbReference type="ARBA" id="ARBA00023201"/>
    </source>
</evidence>
<evidence type="ECO:0000256" key="13">
    <source>
        <dbReference type="SAM" id="Phobius"/>
    </source>
</evidence>
<comment type="similarity">
    <text evidence="2 12">Belongs to the amiloride-sensitive sodium channel (TC 1.A.6) family.</text>
</comment>
<evidence type="ECO:0000256" key="3">
    <source>
        <dbReference type="ARBA" id="ARBA00022448"/>
    </source>
</evidence>
<dbReference type="Gene3D" id="1.10.287.770">
    <property type="entry name" value="YojJ-like"/>
    <property type="match status" value="1"/>
</dbReference>
<keyword evidence="11 12" id="KW-0407">Ion channel</keyword>
<feature type="transmembrane region" description="Helical" evidence="13">
    <location>
        <begin position="426"/>
        <end position="449"/>
    </location>
</feature>
<comment type="caution">
    <text evidence="14">The sequence shown here is derived from an EMBL/GenBank/DDBJ whole genome shotgun (WGS) entry which is preliminary data.</text>
</comment>
<evidence type="ECO:0000256" key="4">
    <source>
        <dbReference type="ARBA" id="ARBA00022461"/>
    </source>
</evidence>
<dbReference type="AlphaFoldDB" id="A0AAV4R4A8"/>
<gene>
    <name evidence="14" type="primary">AVEN_84692_1</name>
    <name evidence="14" type="ORF">CDAR_599861</name>
</gene>
<keyword evidence="6 13" id="KW-1133">Transmembrane helix</keyword>
<evidence type="ECO:0000256" key="6">
    <source>
        <dbReference type="ARBA" id="ARBA00022989"/>
    </source>
</evidence>
<accession>A0AAV4R4A8</accession>
<evidence type="ECO:0000256" key="7">
    <source>
        <dbReference type="ARBA" id="ARBA00023053"/>
    </source>
</evidence>
<keyword evidence="5 12" id="KW-0812">Transmembrane</keyword>
<evidence type="ECO:0000256" key="1">
    <source>
        <dbReference type="ARBA" id="ARBA00004141"/>
    </source>
</evidence>
<keyword evidence="4 12" id="KW-0894">Sodium channel</keyword>
<dbReference type="GO" id="GO:0015280">
    <property type="term" value="F:ligand-gated sodium channel activity"/>
    <property type="evidence" value="ECO:0007669"/>
    <property type="project" value="TreeGrafter"/>
</dbReference>
<keyword evidence="3 12" id="KW-0813">Transport</keyword>
<evidence type="ECO:0000256" key="9">
    <source>
        <dbReference type="ARBA" id="ARBA00023136"/>
    </source>
</evidence>
<evidence type="ECO:0000256" key="11">
    <source>
        <dbReference type="ARBA" id="ARBA00023303"/>
    </source>
</evidence>
<organism evidence="14 15">
    <name type="scientific">Caerostris darwini</name>
    <dbReference type="NCBI Taxonomy" id="1538125"/>
    <lineage>
        <taxon>Eukaryota</taxon>
        <taxon>Metazoa</taxon>
        <taxon>Ecdysozoa</taxon>
        <taxon>Arthropoda</taxon>
        <taxon>Chelicerata</taxon>
        <taxon>Arachnida</taxon>
        <taxon>Araneae</taxon>
        <taxon>Araneomorphae</taxon>
        <taxon>Entelegynae</taxon>
        <taxon>Araneoidea</taxon>
        <taxon>Araneidae</taxon>
        <taxon>Caerostris</taxon>
    </lineage>
</organism>
<comment type="subcellular location">
    <subcellularLocation>
        <location evidence="1">Membrane</location>
        <topology evidence="1">Multi-pass membrane protein</topology>
    </subcellularLocation>
</comment>
<proteinExistence type="inferred from homology"/>
<evidence type="ECO:0000313" key="15">
    <source>
        <dbReference type="Proteomes" id="UP001054837"/>
    </source>
</evidence>
<reference evidence="14 15" key="1">
    <citation type="submission" date="2021-06" db="EMBL/GenBank/DDBJ databases">
        <title>Caerostris darwini draft genome.</title>
        <authorList>
            <person name="Kono N."/>
            <person name="Arakawa K."/>
        </authorList>
    </citation>
    <scope>NUCLEOTIDE SEQUENCE [LARGE SCALE GENOMIC DNA]</scope>
</reference>
<keyword evidence="15" id="KW-1185">Reference proteome</keyword>
<dbReference type="Proteomes" id="UP001054837">
    <property type="component" value="Unassembled WGS sequence"/>
</dbReference>
<dbReference type="InterPro" id="IPR001873">
    <property type="entry name" value="ENaC"/>
</dbReference>
<dbReference type="Pfam" id="PF00858">
    <property type="entry name" value="ASC"/>
    <property type="match status" value="1"/>
</dbReference>
<evidence type="ECO:0000313" key="14">
    <source>
        <dbReference type="EMBL" id="GIY17138.1"/>
    </source>
</evidence>